<accession>I7M282</accession>
<dbReference type="RefSeq" id="XP_001019754.1">
    <property type="nucleotide sequence ID" value="XM_001019754.1"/>
</dbReference>
<keyword evidence="1" id="KW-0472">Membrane</keyword>
<evidence type="ECO:0000313" key="2">
    <source>
        <dbReference type="EMBL" id="EAR99509.1"/>
    </source>
</evidence>
<proteinExistence type="predicted"/>
<gene>
    <name evidence="2" type="ORF">TTHERM_00137720</name>
</gene>
<feature type="transmembrane region" description="Helical" evidence="1">
    <location>
        <begin position="286"/>
        <end position="306"/>
    </location>
</feature>
<dbReference type="Proteomes" id="UP000009168">
    <property type="component" value="Unassembled WGS sequence"/>
</dbReference>
<sequence>MASQNNSQLIDEQIKNNSSYMFIQNEQSSKQDLDQSFDLLIAKDNSQSNKIDRSYLQSHDVLDKSKEEIPSNNVQKKTLFERIKEYMKGFYNQELQKSSPILLIESTLFGSLGIITSFMNFLYVRRIKNLEGEYKTIQERVKKIKSNSSKIFSDCATGQNILIYGKATQQNTSKYTNVPYVMYNLNFLDNQKYQACEFPKQKNVNIKEKAYTIIDYTSALKPILAYQLGTALQFSLENMQLNNGENVFIFGTKLANSSILPTQIFKNIDFSKIEKLIKNLKIEEKFLGIVGAAFFLVCSYKFYVFLHKKFNELEEEYGQINNNNQKKYQLNIDFKFTCN</sequence>
<dbReference type="InParanoid" id="I7M282"/>
<feature type="transmembrane region" description="Helical" evidence="1">
    <location>
        <begin position="101"/>
        <end position="124"/>
    </location>
</feature>
<dbReference type="KEGG" id="tet:TTHERM_00137720"/>
<dbReference type="GeneID" id="7843760"/>
<reference evidence="3" key="1">
    <citation type="journal article" date="2006" name="PLoS Biol.">
        <title>Macronuclear genome sequence of the ciliate Tetrahymena thermophila, a model eukaryote.</title>
        <authorList>
            <person name="Eisen J.A."/>
            <person name="Coyne R.S."/>
            <person name="Wu M."/>
            <person name="Wu D."/>
            <person name="Thiagarajan M."/>
            <person name="Wortman J.R."/>
            <person name="Badger J.H."/>
            <person name="Ren Q."/>
            <person name="Amedeo P."/>
            <person name="Jones K.M."/>
            <person name="Tallon L.J."/>
            <person name="Delcher A.L."/>
            <person name="Salzberg S.L."/>
            <person name="Silva J.C."/>
            <person name="Haas B.J."/>
            <person name="Majoros W.H."/>
            <person name="Farzad M."/>
            <person name="Carlton J.M."/>
            <person name="Smith R.K. Jr."/>
            <person name="Garg J."/>
            <person name="Pearlman R.E."/>
            <person name="Karrer K.M."/>
            <person name="Sun L."/>
            <person name="Manning G."/>
            <person name="Elde N.C."/>
            <person name="Turkewitz A.P."/>
            <person name="Asai D.J."/>
            <person name="Wilkes D.E."/>
            <person name="Wang Y."/>
            <person name="Cai H."/>
            <person name="Collins K."/>
            <person name="Stewart B.A."/>
            <person name="Lee S.R."/>
            <person name="Wilamowska K."/>
            <person name="Weinberg Z."/>
            <person name="Ruzzo W.L."/>
            <person name="Wloga D."/>
            <person name="Gaertig J."/>
            <person name="Frankel J."/>
            <person name="Tsao C.-C."/>
            <person name="Gorovsky M.A."/>
            <person name="Keeling P.J."/>
            <person name="Waller R.F."/>
            <person name="Patron N.J."/>
            <person name="Cherry J.M."/>
            <person name="Stover N.A."/>
            <person name="Krieger C.J."/>
            <person name="del Toro C."/>
            <person name="Ryder H.F."/>
            <person name="Williamson S.C."/>
            <person name="Barbeau R.A."/>
            <person name="Hamilton E.P."/>
            <person name="Orias E."/>
        </authorList>
    </citation>
    <scope>NUCLEOTIDE SEQUENCE [LARGE SCALE GENOMIC DNA]</scope>
    <source>
        <strain evidence="3">SB210</strain>
    </source>
</reference>
<protein>
    <submittedName>
        <fullName evidence="2">Transmembrane protein, putative</fullName>
    </submittedName>
</protein>
<dbReference type="HOGENOM" id="CLU_820129_0_0_1"/>
<name>I7M282_TETTS</name>
<keyword evidence="1" id="KW-1133">Transmembrane helix</keyword>
<organism evidence="2 3">
    <name type="scientific">Tetrahymena thermophila (strain SB210)</name>
    <dbReference type="NCBI Taxonomy" id="312017"/>
    <lineage>
        <taxon>Eukaryota</taxon>
        <taxon>Sar</taxon>
        <taxon>Alveolata</taxon>
        <taxon>Ciliophora</taxon>
        <taxon>Intramacronucleata</taxon>
        <taxon>Oligohymenophorea</taxon>
        <taxon>Hymenostomatida</taxon>
        <taxon>Tetrahymenina</taxon>
        <taxon>Tetrahymenidae</taxon>
        <taxon>Tetrahymena</taxon>
    </lineage>
</organism>
<dbReference type="EMBL" id="GG662639">
    <property type="protein sequence ID" value="EAR99509.1"/>
    <property type="molecule type" value="Genomic_DNA"/>
</dbReference>
<evidence type="ECO:0000256" key="1">
    <source>
        <dbReference type="SAM" id="Phobius"/>
    </source>
</evidence>
<evidence type="ECO:0000313" key="3">
    <source>
        <dbReference type="Proteomes" id="UP000009168"/>
    </source>
</evidence>
<keyword evidence="1 2" id="KW-0812">Transmembrane</keyword>
<keyword evidence="3" id="KW-1185">Reference proteome</keyword>
<dbReference type="AlphaFoldDB" id="I7M282"/>